<dbReference type="Pfam" id="PF12515">
    <property type="entry name" value="CaATP_NAI"/>
    <property type="match status" value="1"/>
</dbReference>
<accession>A0A2K3MIM0</accession>
<sequence>MENFLNPKDFELENKDRSIENLSRWRSAVSLVKNPRRRFRHAADLVQRRRAEENLKKIQ</sequence>
<dbReference type="Proteomes" id="UP000236291">
    <property type="component" value="Unassembled WGS sequence"/>
</dbReference>
<protein>
    <submittedName>
        <fullName evidence="2">Calcium-transporting ATPase plasma membrane-type-like protein</fullName>
    </submittedName>
</protein>
<evidence type="ECO:0000313" key="3">
    <source>
        <dbReference type="Proteomes" id="UP000236291"/>
    </source>
</evidence>
<gene>
    <name evidence="2" type="ORF">L195_g046714</name>
</gene>
<proteinExistence type="predicted"/>
<evidence type="ECO:0000313" key="2">
    <source>
        <dbReference type="EMBL" id="PNX90589.1"/>
    </source>
</evidence>
<dbReference type="AlphaFoldDB" id="A0A2K3MIM0"/>
<evidence type="ECO:0000259" key="1">
    <source>
        <dbReference type="Pfam" id="PF12515"/>
    </source>
</evidence>
<name>A0A2K3MIM0_TRIPR</name>
<organism evidence="2 3">
    <name type="scientific">Trifolium pratense</name>
    <name type="common">Red clover</name>
    <dbReference type="NCBI Taxonomy" id="57577"/>
    <lineage>
        <taxon>Eukaryota</taxon>
        <taxon>Viridiplantae</taxon>
        <taxon>Streptophyta</taxon>
        <taxon>Embryophyta</taxon>
        <taxon>Tracheophyta</taxon>
        <taxon>Spermatophyta</taxon>
        <taxon>Magnoliopsida</taxon>
        <taxon>eudicotyledons</taxon>
        <taxon>Gunneridae</taxon>
        <taxon>Pentapetalae</taxon>
        <taxon>rosids</taxon>
        <taxon>fabids</taxon>
        <taxon>Fabales</taxon>
        <taxon>Fabaceae</taxon>
        <taxon>Papilionoideae</taxon>
        <taxon>50 kb inversion clade</taxon>
        <taxon>NPAAA clade</taxon>
        <taxon>Hologalegina</taxon>
        <taxon>IRL clade</taxon>
        <taxon>Trifolieae</taxon>
        <taxon>Trifolium</taxon>
    </lineage>
</organism>
<dbReference type="EMBL" id="ASHM01063315">
    <property type="protein sequence ID" value="PNX90589.1"/>
    <property type="molecule type" value="Genomic_DNA"/>
</dbReference>
<feature type="domain" description="Calcium-transporting P-type ATPase N-terminal autoinhibitory" evidence="1">
    <location>
        <begin position="8"/>
        <end position="50"/>
    </location>
</feature>
<comment type="caution">
    <text evidence="2">The sequence shown here is derived from an EMBL/GenBank/DDBJ whole genome shotgun (WGS) entry which is preliminary data.</text>
</comment>
<dbReference type="InterPro" id="IPR024750">
    <property type="entry name" value="Ca_ATPase_N_dom"/>
</dbReference>
<dbReference type="Gene3D" id="1.20.5.170">
    <property type="match status" value="1"/>
</dbReference>
<dbReference type="GO" id="GO:0005516">
    <property type="term" value="F:calmodulin binding"/>
    <property type="evidence" value="ECO:0007669"/>
    <property type="project" value="InterPro"/>
</dbReference>
<reference evidence="2 3" key="2">
    <citation type="journal article" date="2017" name="Front. Plant Sci.">
        <title>Gene Classification and Mining of Molecular Markers Useful in Red Clover (Trifolium pratense) Breeding.</title>
        <authorList>
            <person name="Istvanek J."/>
            <person name="Dluhosova J."/>
            <person name="Dluhos P."/>
            <person name="Patkova L."/>
            <person name="Nedelnik J."/>
            <person name="Repkova J."/>
        </authorList>
    </citation>
    <scope>NUCLEOTIDE SEQUENCE [LARGE SCALE GENOMIC DNA]</scope>
    <source>
        <strain evidence="3">cv. Tatra</strain>
        <tissue evidence="2">Young leaves</tissue>
    </source>
</reference>
<dbReference type="STRING" id="57577.A0A2K3MIM0"/>
<reference evidence="2 3" key="1">
    <citation type="journal article" date="2014" name="Am. J. Bot.">
        <title>Genome assembly and annotation for red clover (Trifolium pratense; Fabaceae).</title>
        <authorList>
            <person name="Istvanek J."/>
            <person name="Jaros M."/>
            <person name="Krenek A."/>
            <person name="Repkova J."/>
        </authorList>
    </citation>
    <scope>NUCLEOTIDE SEQUENCE [LARGE SCALE GENOMIC DNA]</scope>
    <source>
        <strain evidence="3">cv. Tatra</strain>
        <tissue evidence="2">Young leaves</tissue>
    </source>
</reference>
<feature type="non-terminal residue" evidence="2">
    <location>
        <position position="59"/>
    </location>
</feature>